<comment type="catalytic activity">
    <reaction evidence="6">
        <text>a thymidine in DNA + NAD(+) = an N-(ADP-alpha-D-ribosyl)-thymidine in DNA + nicotinamide + H(+)</text>
        <dbReference type="Rhea" id="RHEA:71651"/>
        <dbReference type="Rhea" id="RHEA-COMP:13556"/>
        <dbReference type="Rhea" id="RHEA-COMP:18051"/>
        <dbReference type="ChEBI" id="CHEBI:15378"/>
        <dbReference type="ChEBI" id="CHEBI:17154"/>
        <dbReference type="ChEBI" id="CHEBI:57540"/>
        <dbReference type="ChEBI" id="CHEBI:137386"/>
        <dbReference type="ChEBI" id="CHEBI:191199"/>
    </reaction>
</comment>
<dbReference type="RefSeq" id="WP_345600585.1">
    <property type="nucleotide sequence ID" value="NZ_BAABDE010000022.1"/>
</dbReference>
<gene>
    <name evidence="8" type="primary">darT</name>
    <name evidence="8" type="ORF">GCM10022403_054370</name>
</gene>
<comment type="caution">
    <text evidence="8">The sequence shown here is derived from an EMBL/GenBank/DDBJ whole genome shotgun (WGS) entry which is preliminary data.</text>
</comment>
<dbReference type="PROSITE" id="PS52018">
    <property type="entry name" value="DART"/>
    <property type="match status" value="1"/>
</dbReference>
<comment type="caution">
    <text evidence="6">Lacks conserved residue(s) required for the propagation of feature annotation.</text>
</comment>
<feature type="active site" evidence="6">
    <location>
        <position position="182"/>
    </location>
</feature>
<evidence type="ECO:0000256" key="3">
    <source>
        <dbReference type="ARBA" id="ARBA00022679"/>
    </source>
</evidence>
<dbReference type="InterPro" id="IPR029494">
    <property type="entry name" value="DarT"/>
</dbReference>
<dbReference type="Proteomes" id="UP001501009">
    <property type="component" value="Unassembled WGS sequence"/>
</dbReference>
<feature type="domain" description="DarT" evidence="7">
    <location>
        <begin position="23"/>
        <end position="229"/>
    </location>
</feature>
<evidence type="ECO:0000313" key="9">
    <source>
        <dbReference type="Proteomes" id="UP001501009"/>
    </source>
</evidence>
<evidence type="ECO:0000256" key="6">
    <source>
        <dbReference type="PROSITE-ProRule" id="PRU01362"/>
    </source>
</evidence>
<reference evidence="9" key="1">
    <citation type="journal article" date="2019" name="Int. J. Syst. Evol. Microbiol.">
        <title>The Global Catalogue of Microorganisms (GCM) 10K type strain sequencing project: providing services to taxonomists for standard genome sequencing and annotation.</title>
        <authorList>
            <consortium name="The Broad Institute Genomics Platform"/>
            <consortium name="The Broad Institute Genome Sequencing Center for Infectious Disease"/>
            <person name="Wu L."/>
            <person name="Ma J."/>
        </authorList>
    </citation>
    <scope>NUCLEOTIDE SEQUENCE [LARGE SCALE GENOMIC DNA]</scope>
    <source>
        <strain evidence="9">JCM 17138</strain>
    </source>
</reference>
<keyword evidence="5 6" id="KW-0238">DNA-binding</keyword>
<organism evidence="8 9">
    <name type="scientific">Streptomyces coacervatus</name>
    <dbReference type="NCBI Taxonomy" id="647381"/>
    <lineage>
        <taxon>Bacteria</taxon>
        <taxon>Bacillati</taxon>
        <taxon>Actinomycetota</taxon>
        <taxon>Actinomycetes</taxon>
        <taxon>Kitasatosporales</taxon>
        <taxon>Streptomycetaceae</taxon>
        <taxon>Streptomyces</taxon>
    </lineage>
</organism>
<evidence type="ECO:0000313" key="8">
    <source>
        <dbReference type="EMBL" id="GAA3813858.1"/>
    </source>
</evidence>
<keyword evidence="1 6" id="KW-1277">Toxin-antitoxin system</keyword>
<accession>A0ABP7IB05</accession>
<sequence length="229" mass="26186">MQRLPTASPTVVYSPFVMNVGERRLFHFTHVRHLPDILSDKQMVSDNVMQGRGGVPVECGDRDVKAERRTRRITVPPYGCPADYVPFYFAPRSPMLYVISRGGVSTYQEGQAPLVYLVTSVDAVQASGRPYVFSDGNCANEITRHFTDLSMMPSVVDWEIIGARYWANTVDDGDRMRRRMAELLVHEHLPVTALHEAAAYDHDHAERVRRLFREVGAEIPVSVRREWYY</sequence>
<proteinExistence type="inferred from homology"/>
<keyword evidence="2 6" id="KW-0328">Glycosyltransferase</keyword>
<keyword evidence="4 6" id="KW-0548">Nucleotidyltransferase</keyword>
<dbReference type="Pfam" id="PF14487">
    <property type="entry name" value="DarT"/>
    <property type="match status" value="1"/>
</dbReference>
<keyword evidence="3 6" id="KW-0808">Transferase</keyword>
<dbReference type="EMBL" id="BAABDE010000022">
    <property type="protein sequence ID" value="GAA3813858.1"/>
    <property type="molecule type" value="Genomic_DNA"/>
</dbReference>
<protein>
    <submittedName>
        <fullName evidence="8">Toxin-antitoxin system toxin DarT</fullName>
    </submittedName>
</protein>
<feature type="binding site" evidence="6">
    <location>
        <begin position="27"/>
        <end position="29"/>
    </location>
    <ligand>
        <name>NAD(+)</name>
        <dbReference type="ChEBI" id="CHEBI:57540"/>
    </ligand>
</feature>
<name>A0ABP7IB05_9ACTN</name>
<evidence type="ECO:0000259" key="7">
    <source>
        <dbReference type="PROSITE" id="PS52018"/>
    </source>
</evidence>
<evidence type="ECO:0000256" key="1">
    <source>
        <dbReference type="ARBA" id="ARBA00022649"/>
    </source>
</evidence>
<feature type="binding site" evidence="6">
    <location>
        <position position="68"/>
    </location>
    <ligand>
        <name>NAD(+)</name>
        <dbReference type="ChEBI" id="CHEBI:57540"/>
    </ligand>
</feature>
<evidence type="ECO:0000256" key="4">
    <source>
        <dbReference type="ARBA" id="ARBA00022695"/>
    </source>
</evidence>
<evidence type="ECO:0000256" key="2">
    <source>
        <dbReference type="ARBA" id="ARBA00022676"/>
    </source>
</evidence>
<evidence type="ECO:0000256" key="5">
    <source>
        <dbReference type="ARBA" id="ARBA00023125"/>
    </source>
</evidence>
<keyword evidence="9" id="KW-1185">Reference proteome</keyword>
<comment type="similarity">
    <text evidence="6">Belongs to the DarT ADP-ribosyltransferase family.</text>
</comment>
<feature type="active site" description="Proton acceptor" evidence="6">
    <location>
        <position position="68"/>
    </location>
</feature>